<dbReference type="Pfam" id="PF00593">
    <property type="entry name" value="TonB_dep_Rec_b-barrel"/>
    <property type="match status" value="1"/>
</dbReference>
<keyword evidence="8" id="KW-0406">Ion transport</keyword>
<reference evidence="14" key="1">
    <citation type="submission" date="2020-12" db="EMBL/GenBank/DDBJ databases">
        <title>Genome sequencing of genetic groups of Flavobacterium columnare.</title>
        <authorList>
            <person name="Waldbieser G.C."/>
            <person name="Griffin M.J."/>
            <person name="LaFrentz B.R."/>
        </authorList>
    </citation>
    <scope>NUCLEOTIDE SEQUENCE</scope>
    <source>
        <strain evidence="14">90-106</strain>
    </source>
</reference>
<comment type="similarity">
    <text evidence="12">Belongs to the TonB-dependent receptor family.</text>
</comment>
<keyword evidence="11 12" id="KW-0998">Cell outer membrane</keyword>
<evidence type="ECO:0000256" key="10">
    <source>
        <dbReference type="ARBA" id="ARBA00023136"/>
    </source>
</evidence>
<dbReference type="InterPro" id="IPR039426">
    <property type="entry name" value="TonB-dep_rcpt-like"/>
</dbReference>
<dbReference type="AlphaFoldDB" id="A0A8G0P5L0"/>
<dbReference type="PROSITE" id="PS52016">
    <property type="entry name" value="TONB_DEPENDENT_REC_3"/>
    <property type="match status" value="1"/>
</dbReference>
<evidence type="ECO:0000256" key="6">
    <source>
        <dbReference type="ARBA" id="ARBA00022729"/>
    </source>
</evidence>
<evidence type="ECO:0000256" key="8">
    <source>
        <dbReference type="ARBA" id="ARBA00023065"/>
    </source>
</evidence>
<keyword evidence="9" id="KW-0798">TonB box</keyword>
<keyword evidence="4" id="KW-0410">Iron transport</keyword>
<keyword evidence="7" id="KW-0408">Iron</keyword>
<keyword evidence="10 12" id="KW-0472">Membrane</keyword>
<evidence type="ECO:0000256" key="9">
    <source>
        <dbReference type="ARBA" id="ARBA00023077"/>
    </source>
</evidence>
<proteinExistence type="inferred from homology"/>
<protein>
    <submittedName>
        <fullName evidence="14">TonB-dependent receptor</fullName>
    </submittedName>
</protein>
<evidence type="ECO:0000256" key="3">
    <source>
        <dbReference type="ARBA" id="ARBA00022452"/>
    </source>
</evidence>
<evidence type="ECO:0000313" key="14">
    <source>
        <dbReference type="EMBL" id="QYS90120.1"/>
    </source>
</evidence>
<comment type="subcellular location">
    <subcellularLocation>
        <location evidence="1 12">Cell outer membrane</location>
        <topology evidence="1 12">Multi-pass membrane protein</topology>
    </subcellularLocation>
</comment>
<dbReference type="PANTHER" id="PTHR32552">
    <property type="entry name" value="FERRICHROME IRON RECEPTOR-RELATED"/>
    <property type="match status" value="1"/>
</dbReference>
<dbReference type="GO" id="GO:0009279">
    <property type="term" value="C:cell outer membrane"/>
    <property type="evidence" value="ECO:0007669"/>
    <property type="project" value="UniProtKB-SubCell"/>
</dbReference>
<keyword evidence="6" id="KW-0732">Signal</keyword>
<dbReference type="Proteomes" id="UP000824721">
    <property type="component" value="Chromosome"/>
</dbReference>
<accession>A0A8G0P5L0</accession>
<feature type="domain" description="TonB-dependent receptor-like beta-barrel" evidence="13">
    <location>
        <begin position="19"/>
        <end position="160"/>
    </location>
</feature>
<keyword evidence="5 12" id="KW-0812">Transmembrane</keyword>
<dbReference type="EMBL" id="CP067378">
    <property type="protein sequence ID" value="QYS90120.1"/>
    <property type="molecule type" value="Genomic_DNA"/>
</dbReference>
<organism evidence="14">
    <name type="scientific">Flavobacterium columnare</name>
    <dbReference type="NCBI Taxonomy" id="996"/>
    <lineage>
        <taxon>Bacteria</taxon>
        <taxon>Pseudomonadati</taxon>
        <taxon>Bacteroidota</taxon>
        <taxon>Flavobacteriia</taxon>
        <taxon>Flavobacteriales</taxon>
        <taxon>Flavobacteriaceae</taxon>
        <taxon>Flavobacterium</taxon>
    </lineage>
</organism>
<keyword evidence="14" id="KW-0675">Receptor</keyword>
<name>A0A8G0P5L0_9FLAO</name>
<sequence length="182" mass="20783">MKKIFFKRQIKNNIICLSNYKKNVLVADPNDILNKLQLGKVRSEGVEFDIQGQLSPELNIVLNYAFTEVKTIEDINPLNIGKRIEGHSKHTTNGWINYNFKEDSFLKGFGTMLGYQYLIDRSTSNWGVDNKTILPDYLRLDAGINWRYKGLNLALNVNNLLNKYLYSGGIAGTVAYWQSEPG</sequence>
<evidence type="ECO:0000256" key="12">
    <source>
        <dbReference type="PROSITE-ProRule" id="PRU01360"/>
    </source>
</evidence>
<dbReference type="KEGG" id="fdv:JJC05_04540"/>
<evidence type="ECO:0000256" key="7">
    <source>
        <dbReference type="ARBA" id="ARBA00023004"/>
    </source>
</evidence>
<dbReference type="Gene3D" id="2.40.170.20">
    <property type="entry name" value="TonB-dependent receptor, beta-barrel domain"/>
    <property type="match status" value="1"/>
</dbReference>
<evidence type="ECO:0000256" key="1">
    <source>
        <dbReference type="ARBA" id="ARBA00004571"/>
    </source>
</evidence>
<gene>
    <name evidence="14" type="ORF">JJC05_04540</name>
</gene>
<dbReference type="SUPFAM" id="SSF56935">
    <property type="entry name" value="Porins"/>
    <property type="match status" value="1"/>
</dbReference>
<dbReference type="PANTHER" id="PTHR32552:SF68">
    <property type="entry name" value="FERRICHROME OUTER MEMBRANE TRANSPORTER_PHAGE RECEPTOR"/>
    <property type="match status" value="1"/>
</dbReference>
<keyword evidence="3 12" id="KW-1134">Transmembrane beta strand</keyword>
<keyword evidence="2 12" id="KW-0813">Transport</keyword>
<evidence type="ECO:0000259" key="13">
    <source>
        <dbReference type="Pfam" id="PF00593"/>
    </source>
</evidence>
<dbReference type="GO" id="GO:0015344">
    <property type="term" value="F:siderophore uptake transmembrane transporter activity"/>
    <property type="evidence" value="ECO:0007669"/>
    <property type="project" value="TreeGrafter"/>
</dbReference>
<dbReference type="InterPro" id="IPR036942">
    <property type="entry name" value="Beta-barrel_TonB_sf"/>
</dbReference>
<evidence type="ECO:0000256" key="2">
    <source>
        <dbReference type="ARBA" id="ARBA00022448"/>
    </source>
</evidence>
<evidence type="ECO:0000256" key="4">
    <source>
        <dbReference type="ARBA" id="ARBA00022496"/>
    </source>
</evidence>
<evidence type="ECO:0000256" key="5">
    <source>
        <dbReference type="ARBA" id="ARBA00022692"/>
    </source>
</evidence>
<evidence type="ECO:0000256" key="11">
    <source>
        <dbReference type="ARBA" id="ARBA00023237"/>
    </source>
</evidence>
<dbReference type="InterPro" id="IPR000531">
    <property type="entry name" value="Beta-barrel_TonB"/>
</dbReference>